<proteinExistence type="predicted"/>
<comment type="caution">
    <text evidence="4">The sequence shown here is derived from an EMBL/GenBank/DDBJ whole genome shotgun (WGS) entry which is preliminary data.</text>
</comment>
<dbReference type="Pfam" id="PF13296">
    <property type="entry name" value="T6SS_Vgr"/>
    <property type="match status" value="1"/>
</dbReference>
<dbReference type="InterPro" id="IPR018769">
    <property type="entry name" value="VgrG2_DUF2345"/>
</dbReference>
<feature type="domain" description="Putative type VI secretion system Rhs element associated Vgr" evidence="3">
    <location>
        <begin position="17"/>
        <end position="71"/>
    </location>
</feature>
<dbReference type="RefSeq" id="WP_099916001.1">
    <property type="nucleotide sequence ID" value="NZ_BMHS01000002.1"/>
</dbReference>
<reference evidence="4 5" key="1">
    <citation type="submission" date="2017-10" db="EMBL/GenBank/DDBJ databases">
        <title>Massilia psychrophilum sp. nov., a novel purple-pigmented bacterium isolated from Tianshan glacier, Xinjiang Municipality, China.</title>
        <authorList>
            <person name="Wang H."/>
        </authorList>
    </citation>
    <scope>NUCLEOTIDE SEQUENCE [LARGE SCALE GENOMIC DNA]</scope>
    <source>
        <strain evidence="4 5">JCM 30813</strain>
    </source>
</reference>
<dbReference type="AlphaFoldDB" id="A0A2G8T128"/>
<gene>
    <name evidence="4" type="ORF">CR103_10810</name>
</gene>
<sequence>MPDEPSGMAGTARPFAFGFAPDTAGVVRAGGGMLLTTEPRPRGQGPVKGMDESIKRLVAAAALQKSLAETAHAHDAANAQGDQSAVAKVVKDQNDAIQGTNGDAVFPELAAPHLVLASPAGIATTSKKSTNIASAEHTAITAGMNLSIATGDSLLASVTNAFRLFVHKAGMRLIAAAGKVHIQAQSDDITAVANKVLTLISESDWVDIRGKKGVRLHGGDSMFEVSDKVQCFSASPTLFHGNLETLAPANRPQPGAPPPKNDIARAESAEPEKEYLYHDLRPHFAGGNYEHLAYALFKGDTKIKDGMTDRLGVAKIPHQAGTPRYRIVMGDGEAFVLNVSATEKDRLPSAENAAISQAAPSAQDTPSNRQHD</sequence>
<feature type="region of interest" description="Disordered" evidence="1">
    <location>
        <begin position="346"/>
        <end position="372"/>
    </location>
</feature>
<feature type="region of interest" description="Disordered" evidence="1">
    <location>
        <begin position="246"/>
        <end position="267"/>
    </location>
</feature>
<evidence type="ECO:0000259" key="3">
    <source>
        <dbReference type="Pfam" id="PF13296"/>
    </source>
</evidence>
<evidence type="ECO:0008006" key="6">
    <source>
        <dbReference type="Google" id="ProtNLM"/>
    </source>
</evidence>
<accession>A0A2G8T128</accession>
<protein>
    <recommendedName>
        <fullName evidence="6">DUF2345 domain-containing protein</fullName>
    </recommendedName>
</protein>
<dbReference type="Pfam" id="PF10106">
    <property type="entry name" value="DUF2345"/>
    <property type="match status" value="1"/>
</dbReference>
<evidence type="ECO:0000313" key="4">
    <source>
        <dbReference type="EMBL" id="PIL39767.1"/>
    </source>
</evidence>
<dbReference type="InterPro" id="IPR028244">
    <property type="entry name" value="T6SS_Rhs_Vgr_dom"/>
</dbReference>
<name>A0A2G8T128_9BURK</name>
<feature type="compositionally biased region" description="Polar residues" evidence="1">
    <location>
        <begin position="354"/>
        <end position="372"/>
    </location>
</feature>
<evidence type="ECO:0000256" key="1">
    <source>
        <dbReference type="SAM" id="MobiDB-lite"/>
    </source>
</evidence>
<evidence type="ECO:0000259" key="2">
    <source>
        <dbReference type="Pfam" id="PF10106"/>
    </source>
</evidence>
<dbReference type="Proteomes" id="UP000228593">
    <property type="component" value="Unassembled WGS sequence"/>
</dbReference>
<feature type="domain" description="DUF2345" evidence="2">
    <location>
        <begin position="103"/>
        <end position="225"/>
    </location>
</feature>
<keyword evidence="5" id="KW-1185">Reference proteome</keyword>
<dbReference type="EMBL" id="PDOB01000014">
    <property type="protein sequence ID" value="PIL39767.1"/>
    <property type="molecule type" value="Genomic_DNA"/>
</dbReference>
<dbReference type="OrthoDB" id="1907165at2"/>
<evidence type="ECO:0000313" key="5">
    <source>
        <dbReference type="Proteomes" id="UP000228593"/>
    </source>
</evidence>
<organism evidence="4 5">
    <name type="scientific">Massilia psychrophila</name>
    <dbReference type="NCBI Taxonomy" id="1603353"/>
    <lineage>
        <taxon>Bacteria</taxon>
        <taxon>Pseudomonadati</taxon>
        <taxon>Pseudomonadota</taxon>
        <taxon>Betaproteobacteria</taxon>
        <taxon>Burkholderiales</taxon>
        <taxon>Oxalobacteraceae</taxon>
        <taxon>Telluria group</taxon>
        <taxon>Massilia</taxon>
    </lineage>
</organism>